<evidence type="ECO:0000256" key="9">
    <source>
        <dbReference type="ARBA" id="ARBA00035011"/>
    </source>
</evidence>
<comment type="similarity">
    <text evidence="9">Belongs to the early nodulin-like (ENODL) family.</text>
</comment>
<proteinExistence type="inferred from homology"/>
<dbReference type="Proteomes" id="UP000233551">
    <property type="component" value="Unassembled WGS sequence"/>
</dbReference>
<evidence type="ECO:0000256" key="5">
    <source>
        <dbReference type="ARBA" id="ARBA00023136"/>
    </source>
</evidence>
<dbReference type="PROSITE" id="PS51485">
    <property type="entry name" value="PHYTOCYANIN"/>
    <property type="match status" value="1"/>
</dbReference>
<dbReference type="InterPro" id="IPR041846">
    <property type="entry name" value="ENL_dom"/>
</dbReference>
<dbReference type="PANTHER" id="PTHR33021:SF253">
    <property type="entry name" value="EARLY NODULIN-LIKE PROTEIN 9"/>
    <property type="match status" value="1"/>
</dbReference>
<evidence type="ECO:0000256" key="7">
    <source>
        <dbReference type="ARBA" id="ARBA00023180"/>
    </source>
</evidence>
<evidence type="ECO:0000256" key="2">
    <source>
        <dbReference type="ARBA" id="ARBA00022475"/>
    </source>
</evidence>
<dbReference type="GeneID" id="116191749"/>
<keyword evidence="7" id="KW-0325">Glycoprotein</keyword>
<gene>
    <name evidence="10" type="ORF">CRG98_011876</name>
</gene>
<dbReference type="InterPro" id="IPR008972">
    <property type="entry name" value="Cupredoxin"/>
</dbReference>
<dbReference type="InterPro" id="IPR039391">
    <property type="entry name" value="Phytocyanin-like"/>
</dbReference>
<dbReference type="GO" id="GO:0098552">
    <property type="term" value="C:side of membrane"/>
    <property type="evidence" value="ECO:0007669"/>
    <property type="project" value="UniProtKB-KW"/>
</dbReference>
<dbReference type="OrthoDB" id="691587at2759"/>
<keyword evidence="2" id="KW-1003">Cell membrane</keyword>
<comment type="subcellular location">
    <subcellularLocation>
        <location evidence="1">Cell membrane</location>
        <topology evidence="1">Lipid-anchor</topology>
        <topology evidence="1">GPI-anchor</topology>
    </subcellularLocation>
</comment>
<dbReference type="Pfam" id="PF02298">
    <property type="entry name" value="Cu_bind_like"/>
    <property type="match status" value="1"/>
</dbReference>
<dbReference type="PANTHER" id="PTHR33021">
    <property type="entry name" value="BLUE COPPER PROTEIN"/>
    <property type="match status" value="1"/>
</dbReference>
<keyword evidence="6" id="KW-1015">Disulfide bond</keyword>
<organism evidence="10 11">
    <name type="scientific">Punica granatum</name>
    <name type="common">Pomegranate</name>
    <dbReference type="NCBI Taxonomy" id="22663"/>
    <lineage>
        <taxon>Eukaryota</taxon>
        <taxon>Viridiplantae</taxon>
        <taxon>Streptophyta</taxon>
        <taxon>Embryophyta</taxon>
        <taxon>Tracheophyta</taxon>
        <taxon>Spermatophyta</taxon>
        <taxon>Magnoliopsida</taxon>
        <taxon>eudicotyledons</taxon>
        <taxon>Gunneridae</taxon>
        <taxon>Pentapetalae</taxon>
        <taxon>rosids</taxon>
        <taxon>malvids</taxon>
        <taxon>Myrtales</taxon>
        <taxon>Lythraceae</taxon>
        <taxon>Punica</taxon>
    </lineage>
</organism>
<reference evidence="10 11" key="1">
    <citation type="submission" date="2017-11" db="EMBL/GenBank/DDBJ databases">
        <title>De-novo sequencing of pomegranate (Punica granatum L.) genome.</title>
        <authorList>
            <person name="Akparov Z."/>
            <person name="Amiraslanov A."/>
            <person name="Hajiyeva S."/>
            <person name="Abbasov M."/>
            <person name="Kaur K."/>
            <person name="Hamwieh A."/>
            <person name="Solovyev V."/>
            <person name="Salamov A."/>
            <person name="Braich B."/>
            <person name="Kosarev P."/>
            <person name="Mahmoud A."/>
            <person name="Hajiyev E."/>
            <person name="Babayeva S."/>
            <person name="Izzatullayeva V."/>
            <person name="Mammadov A."/>
            <person name="Mammadov A."/>
            <person name="Sharifova S."/>
            <person name="Ojaghi J."/>
            <person name="Eynullazada K."/>
            <person name="Bayramov B."/>
            <person name="Abdulazimova A."/>
            <person name="Shahmuradov I."/>
        </authorList>
    </citation>
    <scope>NUCLEOTIDE SEQUENCE [LARGE SCALE GENOMIC DNA]</scope>
    <source>
        <strain evidence="11">cv. AG2017</strain>
        <tissue evidence="10">Leaf</tissue>
    </source>
</reference>
<keyword evidence="8" id="KW-0449">Lipoprotein</keyword>
<evidence type="ECO:0000313" key="10">
    <source>
        <dbReference type="EMBL" id="PKI67663.1"/>
    </source>
</evidence>
<keyword evidence="4" id="KW-0732">Signal</keyword>
<dbReference type="AlphaFoldDB" id="A0A2I0KHJ3"/>
<evidence type="ECO:0000256" key="4">
    <source>
        <dbReference type="ARBA" id="ARBA00022729"/>
    </source>
</evidence>
<dbReference type="GO" id="GO:0009055">
    <property type="term" value="F:electron transfer activity"/>
    <property type="evidence" value="ECO:0007669"/>
    <property type="project" value="InterPro"/>
</dbReference>
<dbReference type="EMBL" id="PGOL01000589">
    <property type="protein sequence ID" value="PKI67663.1"/>
    <property type="molecule type" value="Genomic_DNA"/>
</dbReference>
<accession>A0A2I0KHJ3</accession>
<evidence type="ECO:0000256" key="8">
    <source>
        <dbReference type="ARBA" id="ARBA00023288"/>
    </source>
</evidence>
<protein>
    <submittedName>
        <fullName evidence="10">Uncharacterized protein</fullName>
    </submittedName>
</protein>
<dbReference type="SUPFAM" id="SSF49503">
    <property type="entry name" value="Cupredoxins"/>
    <property type="match status" value="1"/>
</dbReference>
<dbReference type="Gene3D" id="2.60.40.420">
    <property type="entry name" value="Cupredoxins - blue copper proteins"/>
    <property type="match status" value="1"/>
</dbReference>
<dbReference type="FunFam" id="2.60.40.420:FF:000010">
    <property type="entry name" value="Early nodulin-like protein 1"/>
    <property type="match status" value="1"/>
</dbReference>
<dbReference type="GO" id="GO:0005886">
    <property type="term" value="C:plasma membrane"/>
    <property type="evidence" value="ECO:0007669"/>
    <property type="project" value="UniProtKB-SubCell"/>
</dbReference>
<keyword evidence="11" id="KW-1185">Reference proteome</keyword>
<dbReference type="CDD" id="cd11019">
    <property type="entry name" value="OsENODL1_like"/>
    <property type="match status" value="1"/>
</dbReference>
<dbReference type="InterPro" id="IPR003245">
    <property type="entry name" value="Phytocyanin_dom"/>
</dbReference>
<evidence type="ECO:0000256" key="1">
    <source>
        <dbReference type="ARBA" id="ARBA00004609"/>
    </source>
</evidence>
<evidence type="ECO:0000313" key="11">
    <source>
        <dbReference type="Proteomes" id="UP000233551"/>
    </source>
</evidence>
<keyword evidence="5" id="KW-0472">Membrane</keyword>
<name>A0A2I0KHJ3_PUNGR</name>
<dbReference type="STRING" id="22663.A0A2I0KHJ3"/>
<evidence type="ECO:0000256" key="3">
    <source>
        <dbReference type="ARBA" id="ARBA00022622"/>
    </source>
</evidence>
<keyword evidence="3" id="KW-0336">GPI-anchor</keyword>
<comment type="caution">
    <text evidence="10">The sequence shown here is derived from an EMBL/GenBank/DDBJ whole genome shotgun (WGS) entry which is preliminary data.</text>
</comment>
<sequence length="221" mass="23518">MGRGTSRNIGINVSHVIGFVCLILIHARRSNAFEFSVGGNGKWSAPSDNSSNPFNQWAERMRFQIGDSLVFTYKPNEDSVLYVAKDAFDSCNTYSYISKYVDGHTVFKFNQSGPFFFISGVKENCLKYEKLHLVVLADRSNKTAAPSPSPSEGGPAAATPSPAPSGEESPSPPAGTVEINPTPAPTSETSPPPPSSSPRLALIGFTGSIAAFVAPSALLFL</sequence>
<evidence type="ECO:0000256" key="6">
    <source>
        <dbReference type="ARBA" id="ARBA00023157"/>
    </source>
</evidence>